<dbReference type="EMBL" id="CAJVPU010012229">
    <property type="protein sequence ID" value="CAG8621547.1"/>
    <property type="molecule type" value="Genomic_DNA"/>
</dbReference>
<accession>A0ACA9MYG5</accession>
<sequence>DYIVHHSFVKELSKKNNNSEIAIPHIYVRLLNFIEQLLGSSLWDDITKNIMAPDELISSFILPARKIISNIFNPSSVSAINSVGNFTGQKAEISAKFIYFFGQKGQTNMSWPIKLITLIINEEHFAEISWID</sequence>
<feature type="non-terminal residue" evidence="1">
    <location>
        <position position="132"/>
    </location>
</feature>
<organism evidence="1 2">
    <name type="scientific">Dentiscutata heterogama</name>
    <dbReference type="NCBI Taxonomy" id="1316150"/>
    <lineage>
        <taxon>Eukaryota</taxon>
        <taxon>Fungi</taxon>
        <taxon>Fungi incertae sedis</taxon>
        <taxon>Mucoromycota</taxon>
        <taxon>Glomeromycotina</taxon>
        <taxon>Glomeromycetes</taxon>
        <taxon>Diversisporales</taxon>
        <taxon>Gigasporaceae</taxon>
        <taxon>Dentiscutata</taxon>
    </lineage>
</organism>
<gene>
    <name evidence="1" type="ORF">DHETER_LOCUS8036</name>
</gene>
<dbReference type="Proteomes" id="UP000789702">
    <property type="component" value="Unassembled WGS sequence"/>
</dbReference>
<protein>
    <submittedName>
        <fullName evidence="1">1484_t:CDS:1</fullName>
    </submittedName>
</protein>
<name>A0ACA9MYG5_9GLOM</name>
<evidence type="ECO:0000313" key="2">
    <source>
        <dbReference type="Proteomes" id="UP000789702"/>
    </source>
</evidence>
<evidence type="ECO:0000313" key="1">
    <source>
        <dbReference type="EMBL" id="CAG8621547.1"/>
    </source>
</evidence>
<feature type="non-terminal residue" evidence="1">
    <location>
        <position position="1"/>
    </location>
</feature>
<proteinExistence type="predicted"/>
<keyword evidence="2" id="KW-1185">Reference proteome</keyword>
<comment type="caution">
    <text evidence="1">The sequence shown here is derived from an EMBL/GenBank/DDBJ whole genome shotgun (WGS) entry which is preliminary data.</text>
</comment>
<reference evidence="1" key="1">
    <citation type="submission" date="2021-06" db="EMBL/GenBank/DDBJ databases">
        <authorList>
            <person name="Kallberg Y."/>
            <person name="Tangrot J."/>
            <person name="Rosling A."/>
        </authorList>
    </citation>
    <scope>NUCLEOTIDE SEQUENCE</scope>
    <source>
        <strain evidence="1">IL203A</strain>
    </source>
</reference>